<comment type="function">
    <text evidence="9">Responds to activation by environmental stress and pro-inflammatory cytokines by phosphorylating a number of transcription factors, and thus regulates transcriptional activity.</text>
</comment>
<evidence type="ECO:0000256" key="1">
    <source>
        <dbReference type="ARBA" id="ARBA00022527"/>
    </source>
</evidence>
<dbReference type="FunFam" id="1.10.510.10:FF:000624">
    <property type="entry name" value="Mitogen-activated protein kinase"/>
    <property type="match status" value="1"/>
</dbReference>
<dbReference type="GO" id="GO:0005737">
    <property type="term" value="C:cytoplasm"/>
    <property type="evidence" value="ECO:0007669"/>
    <property type="project" value="UniProtKB-SubCell"/>
</dbReference>
<organism evidence="12 13">
    <name type="scientific">Toxocara canis</name>
    <name type="common">Canine roundworm</name>
    <dbReference type="NCBI Taxonomy" id="6265"/>
    <lineage>
        <taxon>Eukaryota</taxon>
        <taxon>Metazoa</taxon>
        <taxon>Ecdysozoa</taxon>
        <taxon>Nematoda</taxon>
        <taxon>Chromadorea</taxon>
        <taxon>Rhabditida</taxon>
        <taxon>Spirurina</taxon>
        <taxon>Ascaridomorpha</taxon>
        <taxon>Ascaridoidea</taxon>
        <taxon>Toxocaridae</taxon>
        <taxon>Toxocara</taxon>
    </lineage>
</organism>
<keyword evidence="5 9" id="KW-0418">Kinase</keyword>
<gene>
    <name evidence="11" type="ORF">TCNE_LOCUS8001</name>
</gene>
<keyword evidence="2 9" id="KW-0597">Phosphoprotein</keyword>
<keyword evidence="3 9" id="KW-0808">Transferase</keyword>
<accession>A0A183UHN1</accession>
<dbReference type="Pfam" id="PF00069">
    <property type="entry name" value="Pkinase"/>
    <property type="match status" value="1"/>
</dbReference>
<dbReference type="EMBL" id="UYWY01019802">
    <property type="protein sequence ID" value="VDM39322.1"/>
    <property type="molecule type" value="Genomic_DNA"/>
</dbReference>
<evidence type="ECO:0000313" key="11">
    <source>
        <dbReference type="EMBL" id="VDM39322.1"/>
    </source>
</evidence>
<sequence length="406" mass="45829">MDGGMHSYSLDCGHFVMPTRYTFNKVLASGAQGIVCSATDVVERRNVAIKKFWNPFCDAFTARRVYREIKLMQCAKHKNLIALLDAFSPQNDVSNLQDVYLVTEQMDTDLSKVVNMRIDHTFMSYIIYQICCGIDCLHSLGIIHRDLKPSNIGVNARGCVVKILDFGLARSKDGRFMSPYVTTRQYRAPEVVLGMEYGTKVDIWSIGCIFAELILGFPLFYGSDLIDQWCKIVALMGTPDKNFTKDLSSSAKLIIDRMPLQPGLRLEQIFPDEFFANRSSQTVSAEQYCASKIGTSTLCGYRFITSLQIVPHHKAIGYSSSFAASQARDLISRMLVVDPEGRFSITDALRHPYISFWYEDEDQSGNNGDVRLDPAVNINANNVQEYRCKCFQAAIMPHKEMHTVFV</sequence>
<reference evidence="11 12" key="2">
    <citation type="submission" date="2018-11" db="EMBL/GenBank/DDBJ databases">
        <authorList>
            <consortium name="Pathogen Informatics"/>
        </authorList>
    </citation>
    <scope>NUCLEOTIDE SEQUENCE [LARGE SCALE GENOMIC DNA]</scope>
</reference>
<comment type="similarity">
    <text evidence="9">Belongs to the protein kinase superfamily. CMGC Ser/Thr protein kinase family. MAP kinase subfamily.</text>
</comment>
<evidence type="ECO:0000256" key="7">
    <source>
        <dbReference type="ARBA" id="ARBA00047592"/>
    </source>
</evidence>
<comment type="catalytic activity">
    <reaction evidence="8">
        <text>L-seryl-[protein] + ATP = O-phospho-L-seryl-[protein] + ADP + H(+)</text>
        <dbReference type="Rhea" id="RHEA:17989"/>
        <dbReference type="Rhea" id="RHEA-COMP:9863"/>
        <dbReference type="Rhea" id="RHEA-COMP:11604"/>
        <dbReference type="ChEBI" id="CHEBI:15378"/>
        <dbReference type="ChEBI" id="CHEBI:29999"/>
        <dbReference type="ChEBI" id="CHEBI:30616"/>
        <dbReference type="ChEBI" id="CHEBI:83421"/>
        <dbReference type="ChEBI" id="CHEBI:456216"/>
        <dbReference type="EC" id="2.7.11.24"/>
    </reaction>
</comment>
<dbReference type="InterPro" id="IPR011009">
    <property type="entry name" value="Kinase-like_dom_sf"/>
</dbReference>
<dbReference type="EC" id="2.7.11.24" evidence="9"/>
<feature type="domain" description="Protein kinase" evidence="10">
    <location>
        <begin position="21"/>
        <end position="354"/>
    </location>
</feature>
<dbReference type="InterPro" id="IPR000719">
    <property type="entry name" value="Prot_kinase_dom"/>
</dbReference>
<evidence type="ECO:0000256" key="6">
    <source>
        <dbReference type="ARBA" id="ARBA00022840"/>
    </source>
</evidence>
<protein>
    <recommendedName>
        <fullName evidence="9">Stress-activated protein kinase JNK</fullName>
        <ecNumber evidence="9">2.7.11.24</ecNumber>
    </recommendedName>
</protein>
<proteinExistence type="inferred from homology"/>
<evidence type="ECO:0000256" key="3">
    <source>
        <dbReference type="ARBA" id="ARBA00022679"/>
    </source>
</evidence>
<keyword evidence="6 9" id="KW-0067">ATP-binding</keyword>
<comment type="subcellular location">
    <subcellularLocation>
        <location evidence="9">Cytoplasm</location>
    </subcellularLocation>
</comment>
<evidence type="ECO:0000256" key="9">
    <source>
        <dbReference type="RuleBase" id="RU368052"/>
    </source>
</evidence>
<evidence type="ECO:0000313" key="13">
    <source>
        <dbReference type="WBParaSite" id="TCNE_0000800101-mRNA-1"/>
    </source>
</evidence>
<dbReference type="PRINTS" id="PR01772">
    <property type="entry name" value="JNKMAPKINASE"/>
</dbReference>
<dbReference type="AlphaFoldDB" id="A0A183UHN1"/>
<dbReference type="SUPFAM" id="SSF56112">
    <property type="entry name" value="Protein kinase-like (PK-like)"/>
    <property type="match status" value="1"/>
</dbReference>
<dbReference type="PROSITE" id="PS50011">
    <property type="entry name" value="PROTEIN_KINASE_DOM"/>
    <property type="match status" value="1"/>
</dbReference>
<keyword evidence="1 9" id="KW-0723">Serine/threonine-protein kinase</keyword>
<dbReference type="Proteomes" id="UP000050794">
    <property type="component" value="Unassembled WGS sequence"/>
</dbReference>
<evidence type="ECO:0000256" key="5">
    <source>
        <dbReference type="ARBA" id="ARBA00022777"/>
    </source>
</evidence>
<dbReference type="GO" id="GO:0005524">
    <property type="term" value="F:ATP binding"/>
    <property type="evidence" value="ECO:0007669"/>
    <property type="project" value="UniProtKB-UniRule"/>
</dbReference>
<dbReference type="GO" id="GO:0106310">
    <property type="term" value="F:protein serine kinase activity"/>
    <property type="evidence" value="ECO:0007669"/>
    <property type="project" value="UniProtKB-UniRule"/>
</dbReference>
<dbReference type="InterPro" id="IPR008351">
    <property type="entry name" value="MAPK_JNK"/>
</dbReference>
<reference evidence="13" key="1">
    <citation type="submission" date="2016-06" db="UniProtKB">
        <authorList>
            <consortium name="WormBaseParasite"/>
        </authorList>
    </citation>
    <scope>IDENTIFICATION</scope>
</reference>
<dbReference type="InterPro" id="IPR050117">
    <property type="entry name" value="MAPK"/>
</dbReference>
<keyword evidence="9" id="KW-0460">Magnesium</keyword>
<dbReference type="GO" id="GO:0004707">
    <property type="term" value="F:MAP kinase activity"/>
    <property type="evidence" value="ECO:0007669"/>
    <property type="project" value="UniProtKB-UniRule"/>
</dbReference>
<name>A0A183UHN1_TOXCA</name>
<dbReference type="PANTHER" id="PTHR24055">
    <property type="entry name" value="MITOGEN-ACTIVATED PROTEIN KINASE"/>
    <property type="match status" value="1"/>
</dbReference>
<dbReference type="Gene3D" id="3.30.200.20">
    <property type="entry name" value="Phosphorylase Kinase, domain 1"/>
    <property type="match status" value="1"/>
</dbReference>
<evidence type="ECO:0000313" key="12">
    <source>
        <dbReference type="Proteomes" id="UP000050794"/>
    </source>
</evidence>
<keyword evidence="4 9" id="KW-0547">Nucleotide-binding</keyword>
<comment type="cofactor">
    <cofactor evidence="9">
        <name>Mg(2+)</name>
        <dbReference type="ChEBI" id="CHEBI:18420"/>
    </cofactor>
</comment>
<keyword evidence="12" id="KW-1185">Reference proteome</keyword>
<dbReference type="Gene3D" id="1.10.510.10">
    <property type="entry name" value="Transferase(Phosphotransferase) domain 1"/>
    <property type="match status" value="2"/>
</dbReference>
<dbReference type="WBParaSite" id="TCNE_0000800101-mRNA-1">
    <property type="protein sequence ID" value="TCNE_0000800101-mRNA-1"/>
    <property type="gene ID" value="TCNE_0000800101"/>
</dbReference>
<evidence type="ECO:0000259" key="10">
    <source>
        <dbReference type="PROSITE" id="PS50011"/>
    </source>
</evidence>
<evidence type="ECO:0000256" key="2">
    <source>
        <dbReference type="ARBA" id="ARBA00022553"/>
    </source>
</evidence>
<evidence type="ECO:0000256" key="8">
    <source>
        <dbReference type="ARBA" id="ARBA00048312"/>
    </source>
</evidence>
<evidence type="ECO:0000256" key="4">
    <source>
        <dbReference type="ARBA" id="ARBA00022741"/>
    </source>
</evidence>
<dbReference type="SMART" id="SM00220">
    <property type="entry name" value="S_TKc"/>
    <property type="match status" value="1"/>
</dbReference>
<comment type="catalytic activity">
    <reaction evidence="7">
        <text>L-threonyl-[protein] + ATP = O-phospho-L-threonyl-[protein] + ADP + H(+)</text>
        <dbReference type="Rhea" id="RHEA:46608"/>
        <dbReference type="Rhea" id="RHEA-COMP:11060"/>
        <dbReference type="Rhea" id="RHEA-COMP:11605"/>
        <dbReference type="ChEBI" id="CHEBI:15378"/>
        <dbReference type="ChEBI" id="CHEBI:30013"/>
        <dbReference type="ChEBI" id="CHEBI:30616"/>
        <dbReference type="ChEBI" id="CHEBI:61977"/>
        <dbReference type="ChEBI" id="CHEBI:456216"/>
        <dbReference type="EC" id="2.7.11.24"/>
    </reaction>
</comment>